<feature type="signal peptide" evidence="1">
    <location>
        <begin position="1"/>
        <end position="19"/>
    </location>
</feature>
<sequence length="122" mass="12495">MRLLIALLLCLAIPLQGWAAGAGVQAPCPMGDMVAMQADAASGEMADLGEMDDIVDCCNDAATVALTGKLCKTGQECQAPTGWLTAPLQPIVQALPTSVLLVTATPTPPRGAPASVWRPPTL</sequence>
<reference evidence="2 3" key="1">
    <citation type="submission" date="2019-09" db="EMBL/GenBank/DDBJ databases">
        <title>Hydrogenophaga aromatica sp. nov., isolated from a para-xylene-degrading enrichment culture.</title>
        <authorList>
            <person name="Tancsics A."/>
            <person name="Banerjee S."/>
        </authorList>
    </citation>
    <scope>NUCLEOTIDE SEQUENCE [LARGE SCALE GENOMIC DNA]</scope>
    <source>
        <strain evidence="2 3">D2P1</strain>
    </source>
</reference>
<dbReference type="Proteomes" id="UP000545507">
    <property type="component" value="Unassembled WGS sequence"/>
</dbReference>
<accession>A0A7Y8KWZ7</accession>
<comment type="caution">
    <text evidence="2">The sequence shown here is derived from an EMBL/GenBank/DDBJ whole genome shotgun (WGS) entry which is preliminary data.</text>
</comment>
<dbReference type="AlphaFoldDB" id="A0A7Y8KWZ7"/>
<evidence type="ECO:0000313" key="2">
    <source>
        <dbReference type="EMBL" id="NWF44761.1"/>
    </source>
</evidence>
<keyword evidence="3" id="KW-1185">Reference proteome</keyword>
<gene>
    <name evidence="2" type="ORF">F3K02_05770</name>
</gene>
<evidence type="ECO:0000256" key="1">
    <source>
        <dbReference type="SAM" id="SignalP"/>
    </source>
</evidence>
<name>A0A7Y8KWZ7_9BURK</name>
<proteinExistence type="predicted"/>
<evidence type="ECO:0000313" key="3">
    <source>
        <dbReference type="Proteomes" id="UP000545507"/>
    </source>
</evidence>
<keyword evidence="1" id="KW-0732">Signal</keyword>
<dbReference type="RefSeq" id="WP_177134234.1">
    <property type="nucleotide sequence ID" value="NZ_VYGV01000006.1"/>
</dbReference>
<feature type="chain" id="PRO_5031033703" evidence="1">
    <location>
        <begin position="20"/>
        <end position="122"/>
    </location>
</feature>
<dbReference type="EMBL" id="VYGV01000006">
    <property type="protein sequence ID" value="NWF44761.1"/>
    <property type="molecule type" value="Genomic_DNA"/>
</dbReference>
<protein>
    <submittedName>
        <fullName evidence="2">Uncharacterized protein</fullName>
    </submittedName>
</protein>
<organism evidence="2 3">
    <name type="scientific">Hydrogenophaga aromaticivorans</name>
    <dbReference type="NCBI Taxonomy" id="2610898"/>
    <lineage>
        <taxon>Bacteria</taxon>
        <taxon>Pseudomonadati</taxon>
        <taxon>Pseudomonadota</taxon>
        <taxon>Betaproteobacteria</taxon>
        <taxon>Burkholderiales</taxon>
        <taxon>Comamonadaceae</taxon>
        <taxon>Hydrogenophaga</taxon>
    </lineage>
</organism>